<evidence type="ECO:0000313" key="3">
    <source>
        <dbReference type="EMBL" id="KAK3379089.1"/>
    </source>
</evidence>
<feature type="compositionally biased region" description="Basic residues" evidence="1">
    <location>
        <begin position="50"/>
        <end position="59"/>
    </location>
</feature>
<feature type="region of interest" description="Disordered" evidence="1">
    <location>
        <begin position="26"/>
        <end position="78"/>
    </location>
</feature>
<dbReference type="Proteomes" id="UP001287356">
    <property type="component" value="Unassembled WGS sequence"/>
</dbReference>
<keyword evidence="4" id="KW-1185">Reference proteome</keyword>
<keyword evidence="2" id="KW-0732">Signal</keyword>
<reference evidence="3" key="1">
    <citation type="journal article" date="2023" name="Mol. Phylogenet. Evol.">
        <title>Genome-scale phylogeny and comparative genomics of the fungal order Sordariales.</title>
        <authorList>
            <person name="Hensen N."/>
            <person name="Bonometti L."/>
            <person name="Westerberg I."/>
            <person name="Brannstrom I.O."/>
            <person name="Guillou S."/>
            <person name="Cros-Aarteil S."/>
            <person name="Calhoun S."/>
            <person name="Haridas S."/>
            <person name="Kuo A."/>
            <person name="Mondo S."/>
            <person name="Pangilinan J."/>
            <person name="Riley R."/>
            <person name="LaButti K."/>
            <person name="Andreopoulos B."/>
            <person name="Lipzen A."/>
            <person name="Chen C."/>
            <person name="Yan M."/>
            <person name="Daum C."/>
            <person name="Ng V."/>
            <person name="Clum A."/>
            <person name="Steindorff A."/>
            <person name="Ohm R.A."/>
            <person name="Martin F."/>
            <person name="Silar P."/>
            <person name="Natvig D.O."/>
            <person name="Lalanne C."/>
            <person name="Gautier V."/>
            <person name="Ament-Velasquez S.L."/>
            <person name="Kruys A."/>
            <person name="Hutchinson M.I."/>
            <person name="Powell A.J."/>
            <person name="Barry K."/>
            <person name="Miller A.N."/>
            <person name="Grigoriev I.V."/>
            <person name="Debuchy R."/>
            <person name="Gladieux P."/>
            <person name="Hiltunen Thoren M."/>
            <person name="Johannesson H."/>
        </authorList>
    </citation>
    <scope>NUCLEOTIDE SEQUENCE</scope>
    <source>
        <strain evidence="3">CBS 958.72</strain>
    </source>
</reference>
<evidence type="ECO:0008006" key="5">
    <source>
        <dbReference type="Google" id="ProtNLM"/>
    </source>
</evidence>
<reference evidence="3" key="2">
    <citation type="submission" date="2023-06" db="EMBL/GenBank/DDBJ databases">
        <authorList>
            <consortium name="Lawrence Berkeley National Laboratory"/>
            <person name="Haridas S."/>
            <person name="Hensen N."/>
            <person name="Bonometti L."/>
            <person name="Westerberg I."/>
            <person name="Brannstrom I.O."/>
            <person name="Guillou S."/>
            <person name="Cros-Aarteil S."/>
            <person name="Calhoun S."/>
            <person name="Kuo A."/>
            <person name="Mondo S."/>
            <person name="Pangilinan J."/>
            <person name="Riley R."/>
            <person name="Labutti K."/>
            <person name="Andreopoulos B."/>
            <person name="Lipzen A."/>
            <person name="Chen C."/>
            <person name="Yanf M."/>
            <person name="Daum C."/>
            <person name="Ng V."/>
            <person name="Clum A."/>
            <person name="Steindorff A."/>
            <person name="Ohm R."/>
            <person name="Martin F."/>
            <person name="Silar P."/>
            <person name="Natvig D."/>
            <person name="Lalanne C."/>
            <person name="Gautier V."/>
            <person name="Ament-Velasquez S.L."/>
            <person name="Kruys A."/>
            <person name="Hutchinson M.I."/>
            <person name="Powell A.J."/>
            <person name="Barry K."/>
            <person name="Miller A.N."/>
            <person name="Grigoriev I.V."/>
            <person name="Debuchy R."/>
            <person name="Gladieux P."/>
            <person name="Thoren M.H."/>
            <person name="Johannesson H."/>
        </authorList>
    </citation>
    <scope>NUCLEOTIDE SEQUENCE</scope>
    <source>
        <strain evidence="3">CBS 958.72</strain>
    </source>
</reference>
<feature type="signal peptide" evidence="2">
    <location>
        <begin position="1"/>
        <end position="18"/>
    </location>
</feature>
<evidence type="ECO:0000256" key="2">
    <source>
        <dbReference type="SAM" id="SignalP"/>
    </source>
</evidence>
<comment type="caution">
    <text evidence="3">The sequence shown here is derived from an EMBL/GenBank/DDBJ whole genome shotgun (WGS) entry which is preliminary data.</text>
</comment>
<accession>A0AAE0KLX5</accession>
<evidence type="ECO:0000256" key="1">
    <source>
        <dbReference type="SAM" id="MobiDB-lite"/>
    </source>
</evidence>
<gene>
    <name evidence="3" type="ORF">B0T24DRAFT_610689</name>
</gene>
<proteinExistence type="predicted"/>
<feature type="chain" id="PRO_5042290919" description="Secreted protein" evidence="2">
    <location>
        <begin position="19"/>
        <end position="78"/>
    </location>
</feature>
<dbReference type="EMBL" id="JAULSN010000002">
    <property type="protein sequence ID" value="KAK3379089.1"/>
    <property type="molecule type" value="Genomic_DNA"/>
</dbReference>
<protein>
    <recommendedName>
        <fullName evidence="5">Secreted protein</fullName>
    </recommendedName>
</protein>
<name>A0AAE0KLX5_9PEZI</name>
<organism evidence="3 4">
    <name type="scientific">Lasiosphaeria ovina</name>
    <dbReference type="NCBI Taxonomy" id="92902"/>
    <lineage>
        <taxon>Eukaryota</taxon>
        <taxon>Fungi</taxon>
        <taxon>Dikarya</taxon>
        <taxon>Ascomycota</taxon>
        <taxon>Pezizomycotina</taxon>
        <taxon>Sordariomycetes</taxon>
        <taxon>Sordariomycetidae</taxon>
        <taxon>Sordariales</taxon>
        <taxon>Lasiosphaeriaceae</taxon>
        <taxon>Lasiosphaeria</taxon>
    </lineage>
</organism>
<sequence>MFFGTSFFTGALASISLSSIVSLRQWHSSGGRGGGTSFSSLGVIAAGPSLRRHGTKQAHPRRDQRTPTSQRHHHRQAS</sequence>
<dbReference type="AlphaFoldDB" id="A0AAE0KLX5"/>
<evidence type="ECO:0000313" key="4">
    <source>
        <dbReference type="Proteomes" id="UP001287356"/>
    </source>
</evidence>